<proteinExistence type="predicted"/>
<dbReference type="PATRIC" id="fig|200450.3.peg.1767"/>
<organism evidence="2 3">
    <name type="scientific">Pseudomonas trivialis</name>
    <dbReference type="NCBI Taxonomy" id="200450"/>
    <lineage>
        <taxon>Bacteria</taxon>
        <taxon>Pseudomonadati</taxon>
        <taxon>Pseudomonadota</taxon>
        <taxon>Gammaproteobacteria</taxon>
        <taxon>Pseudomonadales</taxon>
        <taxon>Pseudomonadaceae</taxon>
        <taxon>Pseudomonas</taxon>
    </lineage>
</organism>
<dbReference type="Proteomes" id="UP000036608">
    <property type="component" value="Chromosome"/>
</dbReference>
<reference evidence="3" key="2">
    <citation type="submission" date="2015-05" db="EMBL/GenBank/DDBJ databases">
        <authorList>
            <person name="Swarnkar M.K."/>
            <person name="Vyas P."/>
            <person name="Rahi P."/>
            <person name="Thakur R."/>
            <person name="Thakur N."/>
            <person name="Singh A.K."/>
            <person name="Gulati A."/>
        </authorList>
    </citation>
    <scope>NUCLEOTIDE SEQUENCE [LARGE SCALE GENOMIC DNA]</scope>
    <source>
        <strain evidence="3">745</strain>
    </source>
</reference>
<name>A0A0H5A540_9PSED</name>
<sequence length="1613" mass="177625">MLTLPSPSYEDLLRQLPVCTNTLQNILDSQPVFATQLAAALRQALGELLPDQPLNPDAVFLNEYMYVGPSKALHFTRSHTLTQVLQKAIVTGTPPTQLAKATQADATNPAMGFYHSAWGAGQEGEIAALEVDAFEALIDDIRQNSLKAYQRKLQVFWTSPHPLTGALSVHDAVSQQQQREILRIEADLKLVMAQQQDKDADLTLLIEGRQLIENQLLHETSGIAIPPHVFGISLFDPQTPAWSVPINGVFILTEKLHSIRPTVLYTPQYGGEAFENFVIMQNTLRKRLVTASQRSLLLTNLPVSERVRANDVLKGGQHLRFTDITGPVFSHCLHGQRNQQQADIAQAFGASHTTFEALSIALQDALRLPLSVNKTLMDCLPAPLDPMSQIPTPHSPPDRERQKHLIRLWDSLNEQIGNVVDKGKHPSLDSVLSAVLKETFTQLPTGVHSNALHVNRYRTDSAGMRHIESSLPLYKALLQQLITAHPTVDEAPDNTVAYAVFTSPSVTAEAEQIAWGGTLQELAETLQRRLPTQVTTYWQTPTAPGLPCPQARLIDLHRKGLDVQARLRYIDNTLSPAAKLLIEHALHHTTQARREASFDHGKRPGVYHLTLDTASPQGQRLAACFVLTPVDGAMSTLPHWPYGHKNLSTQGIGGSTVHGPVVLYTPDQGFEEFPTLQTLHTSLTARIDSGNETGRLLGCTLPVWQVQNQTGLWGNRLRNIFMPIEGDFVAEGVQSLLDKQLDDIQFLLGDADSWSEADFKPACGIADVELNGRDELLELLDMSAAFMVRNQLLLEHYRTDWEKNLSKADEARLQSHAQLALDKQLALGKLWTTMPTLAEYAKSRIMDKINGLPQIKSAVSEVREGCAMPTPNVDPDRSVVIRTSHTRVIAPGGGFGTSHSSAESTRMSLTELILKNTKPWEMSLNWSASDVLNATLADSTGKWVRNADGKPITLKKEVLEQWLKDLNVGPNYIDSVLKRSLYPAAMTRESQALKDAWIAAQAATLNYAATTAKLDPDAYSTPLANDTSQKKAAAWVSAVLAAPDPQTRAAVDNQTVTANALMFNPANNAPEGRGGQTVNGVLLITTGGDEPMVLYAPDAPDGQLLREIKNLSAMAKLTQTSAWQAYLAARLPANTRLLNPRLAPHTGDFLAGLYRQNHMHLAQQVDDQTTSNEELERISTTNKVWFGVEVALTALGATPGPGKYASDAVKWIARMGRITLHTFRKLGRSIPGLIARRGFAGRIIVEMAPASETLTGAARTAGINLRPLPHILKAQTRAATSMNPAILQGYQREFQRRVASLAVPGGIPAGSSLSEGTGIYRAPGSLLVRSTQGSGKEVVLRIQDSFNLYDRNGAVARVLTPSGATTPFRLRQVTNTQRWVLDTLERLPGGMPPSNSSRAVEINDALRQWQTYYETFRAQNPGQTLAIKPGVFFAERGLLYSTWSKYVKTGGELSPRGLERLSAGAGAPFTDDAFMRWVDEPNKSALTAGAFRDSHNIQLIQWERYLHANGSLNASGLTRYEHLLTLRITGTRRRRVTDEHLKLWYEKFLDPNNRNKAAVAHFAFQNNINLMTFYRYVRPNGAFKPLLKTRLERLNIPFIDVPMPLPGSSTAPL</sequence>
<dbReference type="EMBL" id="CP011507">
    <property type="protein sequence ID" value="AKS06144.1"/>
    <property type="molecule type" value="Genomic_DNA"/>
</dbReference>
<dbReference type="InterPro" id="IPR046673">
    <property type="entry name" value="ToxA_N"/>
</dbReference>
<dbReference type="OrthoDB" id="7011165at2"/>
<dbReference type="Pfam" id="PF20178">
    <property type="entry name" value="ToxA_N"/>
    <property type="match status" value="2"/>
</dbReference>
<reference evidence="2 3" key="1">
    <citation type="journal article" date="2015" name="Genome Announc.">
        <title>Complete Genome Sequence of the Rhizobacterium Pseudomonas trivialis Strain IHBB745 with Multiple Plant Growth-Promoting Activities and Tolerance to Desiccation and Alkalinity.</title>
        <authorList>
            <person name="Gulati A."/>
            <person name="Swarnkar M.K."/>
            <person name="Vyas P."/>
            <person name="Rahi P."/>
            <person name="Thakur R."/>
            <person name="Thakur N."/>
            <person name="Singh A.K."/>
        </authorList>
    </citation>
    <scope>NUCLEOTIDE SEQUENCE [LARGE SCALE GENOMIC DNA]</scope>
    <source>
        <strain evidence="3">745</strain>
    </source>
</reference>
<protein>
    <recommendedName>
        <fullName evidence="1">Dermonecrotic toxin N-terminal domain-containing protein</fullName>
    </recommendedName>
</protein>
<evidence type="ECO:0000259" key="1">
    <source>
        <dbReference type="Pfam" id="PF20178"/>
    </source>
</evidence>
<dbReference type="RefSeq" id="WP_049709796.1">
    <property type="nucleotide sequence ID" value="NZ_CP011507.1"/>
</dbReference>
<gene>
    <name evidence="2" type="ORF">AA957_08505</name>
</gene>
<feature type="domain" description="Dermonecrotic toxin N-terminal" evidence="1">
    <location>
        <begin position="451"/>
        <end position="687"/>
    </location>
</feature>
<evidence type="ECO:0000313" key="3">
    <source>
        <dbReference type="Proteomes" id="UP000036608"/>
    </source>
</evidence>
<accession>A0A0H5A540</accession>
<evidence type="ECO:0000313" key="2">
    <source>
        <dbReference type="EMBL" id="AKS06144.1"/>
    </source>
</evidence>
<dbReference type="KEGG" id="ptv:AA957_08505"/>
<feature type="domain" description="Dermonecrotic toxin N-terminal" evidence="1">
    <location>
        <begin position="870"/>
        <end position="1132"/>
    </location>
</feature>